<dbReference type="Gene3D" id="3.20.20.80">
    <property type="entry name" value="Glycosidases"/>
    <property type="match status" value="1"/>
</dbReference>
<evidence type="ECO:0000313" key="3">
    <source>
        <dbReference type="Proteomes" id="UP001050691"/>
    </source>
</evidence>
<comment type="caution">
    <text evidence="2">The sequence shown here is derived from an EMBL/GenBank/DDBJ whole genome shotgun (WGS) entry which is preliminary data.</text>
</comment>
<dbReference type="PANTHER" id="PTHR36978">
    <property type="entry name" value="P-LOOP CONTAINING NUCLEOTIDE TRIPHOSPHATE HYDROLASE"/>
    <property type="match status" value="1"/>
</dbReference>
<dbReference type="Pfam" id="PF00128">
    <property type="entry name" value="Alpha-amylase"/>
    <property type="match status" value="1"/>
</dbReference>
<reference evidence="2" key="1">
    <citation type="submission" date="2021-10" db="EMBL/GenBank/DDBJ databases">
        <title>De novo Genome Assembly of Clathrus columnatus (Basidiomycota, Fungi) Using Illumina and Nanopore Sequence Data.</title>
        <authorList>
            <person name="Ogiso-Tanaka E."/>
            <person name="Itagaki H."/>
            <person name="Hosoya T."/>
            <person name="Hosaka K."/>
        </authorList>
    </citation>
    <scope>NUCLEOTIDE SEQUENCE</scope>
    <source>
        <strain evidence="2">MO-923</strain>
    </source>
</reference>
<dbReference type="InterPro" id="IPR006047">
    <property type="entry name" value="GH13_cat_dom"/>
</dbReference>
<evidence type="ECO:0000313" key="2">
    <source>
        <dbReference type="EMBL" id="GJJ15986.1"/>
    </source>
</evidence>
<dbReference type="SUPFAM" id="SSF51445">
    <property type="entry name" value="(Trans)glycosidases"/>
    <property type="match status" value="1"/>
</dbReference>
<feature type="domain" description="Glycosyl hydrolase family 13 catalytic" evidence="1">
    <location>
        <begin position="42"/>
        <end position="263"/>
    </location>
</feature>
<dbReference type="Proteomes" id="UP001050691">
    <property type="component" value="Unassembled WGS sequence"/>
</dbReference>
<gene>
    <name evidence="2" type="ORF">Clacol_010265</name>
</gene>
<protein>
    <recommendedName>
        <fullName evidence="1">Glycosyl hydrolase family 13 catalytic domain-containing protein</fullName>
    </recommendedName>
</protein>
<keyword evidence="3" id="KW-1185">Reference proteome</keyword>
<sequence>MGSYVPPGVRFVPSFLCSRPRVHEFIREMYERVLTNQQLHSALTSKSFTLPVFKEVIARWQTYMQTHNGWSTVFLENHDMARSVSRYLPLKPDSPTELEARGAKLLAMLCCTLSGTIFVYQGQEIGMSSVPTTWGIDMFRDVACLNHYKEYVSENFLIHHTFRSFLRILQKRTTTLNPHPDMSDILVDICKKSRDNARTPVQWSSEKYAGFIPTSENDIQPWIPVNPNYPTCNVEQQHNDTNSVLYFWKNLIKLRKEHETLIEDQNIEYVSEDQESEGKSGIDDTQRMADYLLSNLSLDKSESIDLRSFRIRLLPLEGRVYVSSRRMNATSRPKTTSLMAALEKLGFGPCHHMRTVVKNGDPNEPRTLQKIGQGIGSLEDIHTIFDSYGSILDYPAVCYFEELYKAYPDAKYILTTRDPAQWESSMRSTIFKAVKEYENATNRTPFFDALTDWFCTEMIGRYHRGRLYADPQGELLAHNERVKTMIPVDKLLVYQVSEGWEPLVKFLGV</sequence>
<dbReference type="InterPro" id="IPR040632">
    <property type="entry name" value="Sulfotransfer_4"/>
</dbReference>
<organism evidence="2 3">
    <name type="scientific">Clathrus columnatus</name>
    <dbReference type="NCBI Taxonomy" id="1419009"/>
    <lineage>
        <taxon>Eukaryota</taxon>
        <taxon>Fungi</taxon>
        <taxon>Dikarya</taxon>
        <taxon>Basidiomycota</taxon>
        <taxon>Agaricomycotina</taxon>
        <taxon>Agaricomycetes</taxon>
        <taxon>Phallomycetidae</taxon>
        <taxon>Phallales</taxon>
        <taxon>Clathraceae</taxon>
        <taxon>Clathrus</taxon>
    </lineage>
</organism>
<dbReference type="Pfam" id="PF17784">
    <property type="entry name" value="Sulfotransfer_4"/>
    <property type="match status" value="1"/>
</dbReference>
<name>A0AAV5AT94_9AGAM</name>
<evidence type="ECO:0000259" key="1">
    <source>
        <dbReference type="Pfam" id="PF00128"/>
    </source>
</evidence>
<dbReference type="SUPFAM" id="SSF52540">
    <property type="entry name" value="P-loop containing nucleoside triphosphate hydrolases"/>
    <property type="match status" value="1"/>
</dbReference>
<proteinExistence type="predicted"/>
<dbReference type="GO" id="GO:0005975">
    <property type="term" value="P:carbohydrate metabolic process"/>
    <property type="evidence" value="ECO:0007669"/>
    <property type="project" value="InterPro"/>
</dbReference>
<dbReference type="PANTHER" id="PTHR36978:SF4">
    <property type="entry name" value="P-LOOP CONTAINING NUCLEOSIDE TRIPHOSPHATE HYDROLASE PROTEIN"/>
    <property type="match status" value="1"/>
</dbReference>
<accession>A0AAV5AT94</accession>
<dbReference type="InterPro" id="IPR027417">
    <property type="entry name" value="P-loop_NTPase"/>
</dbReference>
<dbReference type="Gene3D" id="3.40.50.300">
    <property type="entry name" value="P-loop containing nucleotide triphosphate hydrolases"/>
    <property type="match status" value="1"/>
</dbReference>
<dbReference type="AlphaFoldDB" id="A0AAV5AT94"/>
<dbReference type="EMBL" id="BPWL01000011">
    <property type="protein sequence ID" value="GJJ15986.1"/>
    <property type="molecule type" value="Genomic_DNA"/>
</dbReference>
<dbReference type="InterPro" id="IPR017853">
    <property type="entry name" value="GH"/>
</dbReference>